<feature type="compositionally biased region" description="Polar residues" evidence="2">
    <location>
        <begin position="615"/>
        <end position="629"/>
    </location>
</feature>
<feature type="compositionally biased region" description="Low complexity" evidence="2">
    <location>
        <begin position="647"/>
        <end position="672"/>
    </location>
</feature>
<feature type="compositionally biased region" description="Polar residues" evidence="2">
    <location>
        <begin position="296"/>
        <end position="314"/>
    </location>
</feature>
<dbReference type="InterPro" id="IPR036770">
    <property type="entry name" value="Ankyrin_rpt-contain_sf"/>
</dbReference>
<dbReference type="PANTHER" id="PTHR24135">
    <property type="entry name" value="SH3 AND MULTIPLE ANKYRIN REPEAT DOMAINS PROTEIN"/>
    <property type="match status" value="1"/>
</dbReference>
<dbReference type="InterPro" id="IPR002110">
    <property type="entry name" value="Ankyrin_rpt"/>
</dbReference>
<dbReference type="SMART" id="SM00228">
    <property type="entry name" value="PDZ"/>
    <property type="match status" value="1"/>
</dbReference>
<reference evidence="4 5" key="1">
    <citation type="submission" date="2019-04" db="EMBL/GenBank/DDBJ databases">
        <title>Annotation for the trematode Fasciola gigantica.</title>
        <authorList>
            <person name="Choi Y.-J."/>
        </authorList>
    </citation>
    <scope>NUCLEOTIDE SEQUENCE [LARGE SCALE GENOMIC DNA]</scope>
    <source>
        <strain evidence="4">Uganda_cow_1</strain>
    </source>
</reference>
<dbReference type="PANTHER" id="PTHR24135:SF28">
    <property type="entry name" value="LD13733P"/>
    <property type="match status" value="1"/>
</dbReference>
<keyword evidence="1" id="KW-0040">ANK repeat</keyword>
<dbReference type="PROSITE" id="PS50297">
    <property type="entry name" value="ANK_REP_REGION"/>
    <property type="match status" value="2"/>
</dbReference>
<feature type="domain" description="PDZ" evidence="3">
    <location>
        <begin position="432"/>
        <end position="523"/>
    </location>
</feature>
<feature type="compositionally biased region" description="Low complexity" evidence="2">
    <location>
        <begin position="692"/>
        <end position="708"/>
    </location>
</feature>
<evidence type="ECO:0000313" key="4">
    <source>
        <dbReference type="EMBL" id="TPP63191.1"/>
    </source>
</evidence>
<evidence type="ECO:0000313" key="5">
    <source>
        <dbReference type="Proteomes" id="UP000316759"/>
    </source>
</evidence>
<dbReference type="GO" id="GO:0035255">
    <property type="term" value="F:ionotropic glutamate receptor binding"/>
    <property type="evidence" value="ECO:0007669"/>
    <property type="project" value="TreeGrafter"/>
</dbReference>
<dbReference type="GO" id="GO:0045211">
    <property type="term" value="C:postsynaptic membrane"/>
    <property type="evidence" value="ECO:0007669"/>
    <property type="project" value="TreeGrafter"/>
</dbReference>
<dbReference type="SUPFAM" id="SSF50156">
    <property type="entry name" value="PDZ domain-like"/>
    <property type="match status" value="1"/>
</dbReference>
<dbReference type="EMBL" id="SUNJ01005943">
    <property type="protein sequence ID" value="TPP63191.1"/>
    <property type="molecule type" value="Genomic_DNA"/>
</dbReference>
<dbReference type="PROSITE" id="PS50106">
    <property type="entry name" value="PDZ"/>
    <property type="match status" value="1"/>
</dbReference>
<feature type="compositionally biased region" description="Pro residues" evidence="2">
    <location>
        <begin position="262"/>
        <end position="272"/>
    </location>
</feature>
<dbReference type="Pfam" id="PF13637">
    <property type="entry name" value="Ank_4"/>
    <property type="match status" value="1"/>
</dbReference>
<feature type="repeat" description="ANK" evidence="1">
    <location>
        <begin position="83"/>
        <end position="115"/>
    </location>
</feature>
<dbReference type="GO" id="GO:0043197">
    <property type="term" value="C:dendritic spine"/>
    <property type="evidence" value="ECO:0007669"/>
    <property type="project" value="TreeGrafter"/>
</dbReference>
<dbReference type="OrthoDB" id="445896at2759"/>
<dbReference type="Gene3D" id="2.30.42.10">
    <property type="match status" value="1"/>
</dbReference>
<dbReference type="CDD" id="cd06746">
    <property type="entry name" value="PDZ_SHANK1_3-like"/>
    <property type="match status" value="1"/>
</dbReference>
<dbReference type="InterPro" id="IPR001478">
    <property type="entry name" value="PDZ"/>
</dbReference>
<dbReference type="GO" id="GO:0014069">
    <property type="term" value="C:postsynaptic density"/>
    <property type="evidence" value="ECO:0007669"/>
    <property type="project" value="TreeGrafter"/>
</dbReference>
<dbReference type="STRING" id="46835.A0A504YSK0"/>
<evidence type="ECO:0000256" key="2">
    <source>
        <dbReference type="SAM" id="MobiDB-lite"/>
    </source>
</evidence>
<dbReference type="InterPro" id="IPR036034">
    <property type="entry name" value="PDZ_sf"/>
</dbReference>
<dbReference type="PROSITE" id="PS50088">
    <property type="entry name" value="ANK_REPEAT"/>
    <property type="match status" value="2"/>
</dbReference>
<feature type="compositionally biased region" description="Low complexity" evidence="2">
    <location>
        <begin position="273"/>
        <end position="289"/>
    </location>
</feature>
<feature type="region of interest" description="Disordered" evidence="2">
    <location>
        <begin position="599"/>
        <end position="719"/>
    </location>
</feature>
<organism evidence="4 5">
    <name type="scientific">Fasciola gigantica</name>
    <name type="common">Giant liver fluke</name>
    <dbReference type="NCBI Taxonomy" id="46835"/>
    <lineage>
        <taxon>Eukaryota</taxon>
        <taxon>Metazoa</taxon>
        <taxon>Spiralia</taxon>
        <taxon>Lophotrochozoa</taxon>
        <taxon>Platyhelminthes</taxon>
        <taxon>Trematoda</taxon>
        <taxon>Digenea</taxon>
        <taxon>Plagiorchiida</taxon>
        <taxon>Echinostomata</taxon>
        <taxon>Echinostomatoidea</taxon>
        <taxon>Fasciolidae</taxon>
        <taxon>Fasciola</taxon>
    </lineage>
</organism>
<dbReference type="Proteomes" id="UP000316759">
    <property type="component" value="Unassembled WGS sequence"/>
</dbReference>
<dbReference type="AlphaFoldDB" id="A0A504YSK0"/>
<feature type="compositionally biased region" description="Polar residues" evidence="2">
    <location>
        <begin position="709"/>
        <end position="719"/>
    </location>
</feature>
<feature type="region of interest" description="Disordered" evidence="2">
    <location>
        <begin position="255"/>
        <end position="314"/>
    </location>
</feature>
<feature type="non-terminal residue" evidence="4">
    <location>
        <position position="1"/>
    </location>
</feature>
<dbReference type="Pfam" id="PF00595">
    <property type="entry name" value="PDZ"/>
    <property type="match status" value="1"/>
</dbReference>
<dbReference type="InterPro" id="IPR051569">
    <property type="entry name" value="SHANK"/>
</dbReference>
<accession>A0A504YSK0</accession>
<comment type="caution">
    <text evidence="4">The sequence shown here is derived from an EMBL/GenBank/DDBJ whole genome shotgun (WGS) entry which is preliminary data.</text>
</comment>
<feature type="region of interest" description="Disordered" evidence="2">
    <location>
        <begin position="338"/>
        <end position="357"/>
    </location>
</feature>
<sequence length="748" mass="81127">VLLDLGQSPNTRDQFELTPLYYAVLNDTVALCVERLLFDHSVLGKSDEAGLQEIHQACRFGRVQHLETLLAYGADINSQTAKNGNTPLHICAFTGQESCARLLLFRGADRTLLNRAGHTAHQQAVLVENTVVADLIRTFQAKDVVPLRVNPKRNERRRSVQRIRPQQRCASLGRLPDYEKVSDSRPTNNEYEDRDNTNGSDHSNVADYGDYRMTSSISGYCLDTMLLEDDHCDGQNGKSMFDSSNRYPDRVVSRQNGEHLSPLPPPPTPLQPSPIRSQLNQLSSAQQNQKPEGISLSRSTCNLRSGSNKQYGTNQTSVFDGDYAATMRVPKTNSFKVHASEPNRSRTGRLSAGQMSRPSLDPNWMIVSNSQLQHHLQQPENGSDTASIFSTNSSIRGIHASSSFTSATSQLQMLLSGQGSILDLDTSNLPRVVVLQKGPRGFGFVVRGRRGVPGEFQPTLEVPGLQYLEKVEAGSAADRAGLKSGDFILEVNGTNVSTMSHEAVVQLIRNSGETLGLKVITVPVTLHSSMSSMTSLDQTQSVGTIRLSNGHSRQRPSNELDCASVYSTSTNGTVRSEIFGQQNRISAATDSVNSLVRSNGANLSEGRSSRPLFNLKTSTPSTSSAQLKSSVIPPPPPQKSPGFSRASLTSPLSTPSMSPSPTQPISPQQLSPVVPPKPPTLKSPPPPPPLMPSVSSSCGTSTLSPTGLEKQSSPSIKLNQASGENQILTTFFTKCKHHSFFYVPSNAT</sequence>
<dbReference type="GO" id="GO:0030160">
    <property type="term" value="F:synaptic receptor adaptor activity"/>
    <property type="evidence" value="ECO:0007669"/>
    <property type="project" value="TreeGrafter"/>
</dbReference>
<proteinExistence type="predicted"/>
<evidence type="ECO:0000259" key="3">
    <source>
        <dbReference type="PROSITE" id="PS50106"/>
    </source>
</evidence>
<gene>
    <name evidence="4" type="ORF">FGIG_01864</name>
</gene>
<feature type="compositionally biased region" description="Basic residues" evidence="2">
    <location>
        <begin position="152"/>
        <end position="161"/>
    </location>
</feature>
<keyword evidence="5" id="KW-1185">Reference proteome</keyword>
<dbReference type="Gene3D" id="1.25.40.20">
    <property type="entry name" value="Ankyrin repeat-containing domain"/>
    <property type="match status" value="1"/>
</dbReference>
<name>A0A504YSK0_FASGI</name>
<dbReference type="SMART" id="SM00248">
    <property type="entry name" value="ANK"/>
    <property type="match status" value="3"/>
</dbReference>
<feature type="compositionally biased region" description="Pro residues" evidence="2">
    <location>
        <begin position="673"/>
        <end position="691"/>
    </location>
</feature>
<evidence type="ECO:0000256" key="1">
    <source>
        <dbReference type="PROSITE-ProRule" id="PRU00023"/>
    </source>
</evidence>
<dbReference type="SUPFAM" id="SSF48403">
    <property type="entry name" value="Ankyrin repeat"/>
    <property type="match status" value="1"/>
</dbReference>
<protein>
    <submittedName>
        <fullName evidence="4">SH3 and multiple ankyrin repeat domains protein 3</fullName>
    </submittedName>
</protein>
<feature type="repeat" description="ANK" evidence="1">
    <location>
        <begin position="49"/>
        <end position="81"/>
    </location>
</feature>
<feature type="region of interest" description="Disordered" evidence="2">
    <location>
        <begin position="152"/>
        <end position="207"/>
    </location>
</feature>